<evidence type="ECO:0000313" key="4">
    <source>
        <dbReference type="EMBL" id="CAL1572957.1"/>
    </source>
</evidence>
<gene>
    <name evidence="4" type="ORF">KC01_LOCUS4943</name>
</gene>
<dbReference type="InterPro" id="IPR017441">
    <property type="entry name" value="Protein_kinase_ATP_BS"/>
</dbReference>
<evidence type="ECO:0000313" key="5">
    <source>
        <dbReference type="Proteomes" id="UP001497482"/>
    </source>
</evidence>
<feature type="domain" description="Protein kinase" evidence="3">
    <location>
        <begin position="66"/>
        <end position="173"/>
    </location>
</feature>
<sequence>MEPLPGTRPKRENSWEKGSQGSQGSSSSLSSAKVSSPEEEKDGSSPEVEVPVDEVPSVPSYISDRYRVGRMLGDGNFAVVRECVELSTGREYALKIINKGKCRGKEHMIQNEVAILRRVKHPNIVLLIEEVDTYSQLYLVMELVKQECGEVREEVREEVKEEVREEVSEEVSE</sequence>
<feature type="binding site" evidence="1">
    <location>
        <position position="95"/>
    </location>
    <ligand>
        <name>ATP</name>
        <dbReference type="ChEBI" id="CHEBI:30616"/>
    </ligand>
</feature>
<accession>A0AAV2J6A8</accession>
<feature type="compositionally biased region" description="Low complexity" evidence="2">
    <location>
        <begin position="45"/>
        <end position="54"/>
    </location>
</feature>
<dbReference type="PANTHER" id="PTHR24347">
    <property type="entry name" value="SERINE/THREONINE-PROTEIN KINASE"/>
    <property type="match status" value="1"/>
</dbReference>
<dbReference type="PROSITE" id="PS00107">
    <property type="entry name" value="PROTEIN_KINASE_ATP"/>
    <property type="match status" value="1"/>
</dbReference>
<dbReference type="GO" id="GO:0005524">
    <property type="term" value="F:ATP binding"/>
    <property type="evidence" value="ECO:0007669"/>
    <property type="project" value="UniProtKB-UniRule"/>
</dbReference>
<dbReference type="InterPro" id="IPR000719">
    <property type="entry name" value="Prot_kinase_dom"/>
</dbReference>
<keyword evidence="1" id="KW-0067">ATP-binding</keyword>
<reference evidence="4 5" key="1">
    <citation type="submission" date="2024-04" db="EMBL/GenBank/DDBJ databases">
        <authorList>
            <person name="Waldvogel A.-M."/>
            <person name="Schoenle A."/>
        </authorList>
    </citation>
    <scope>NUCLEOTIDE SEQUENCE [LARGE SCALE GENOMIC DNA]</scope>
</reference>
<dbReference type="InterPro" id="IPR011009">
    <property type="entry name" value="Kinase-like_dom_sf"/>
</dbReference>
<feature type="region of interest" description="Disordered" evidence="2">
    <location>
        <begin position="1"/>
        <end position="54"/>
    </location>
</feature>
<dbReference type="Pfam" id="PF00069">
    <property type="entry name" value="Pkinase"/>
    <property type="match status" value="1"/>
</dbReference>
<dbReference type="FunFam" id="3.30.200.20:FF:000057">
    <property type="entry name" value="Serine/threonine-protein kinase DCLK1 isoform 2"/>
    <property type="match status" value="1"/>
</dbReference>
<proteinExistence type="predicted"/>
<evidence type="ECO:0000259" key="3">
    <source>
        <dbReference type="PROSITE" id="PS50011"/>
    </source>
</evidence>
<dbReference type="PROSITE" id="PS50011">
    <property type="entry name" value="PROTEIN_KINASE_DOM"/>
    <property type="match status" value="1"/>
</dbReference>
<dbReference type="GO" id="GO:0004672">
    <property type="term" value="F:protein kinase activity"/>
    <property type="evidence" value="ECO:0007669"/>
    <property type="project" value="InterPro"/>
</dbReference>
<evidence type="ECO:0000256" key="2">
    <source>
        <dbReference type="SAM" id="MobiDB-lite"/>
    </source>
</evidence>
<dbReference type="AlphaFoldDB" id="A0AAV2J6A8"/>
<keyword evidence="5" id="KW-1185">Reference proteome</keyword>
<dbReference type="SUPFAM" id="SSF56112">
    <property type="entry name" value="Protein kinase-like (PK-like)"/>
    <property type="match status" value="1"/>
</dbReference>
<protein>
    <recommendedName>
        <fullName evidence="3">Protein kinase domain-containing protein</fullName>
    </recommendedName>
</protein>
<organism evidence="4 5">
    <name type="scientific">Knipowitschia caucasica</name>
    <name type="common">Caucasian dwarf goby</name>
    <name type="synonym">Pomatoschistus caucasicus</name>
    <dbReference type="NCBI Taxonomy" id="637954"/>
    <lineage>
        <taxon>Eukaryota</taxon>
        <taxon>Metazoa</taxon>
        <taxon>Chordata</taxon>
        <taxon>Craniata</taxon>
        <taxon>Vertebrata</taxon>
        <taxon>Euteleostomi</taxon>
        <taxon>Actinopterygii</taxon>
        <taxon>Neopterygii</taxon>
        <taxon>Teleostei</taxon>
        <taxon>Neoteleostei</taxon>
        <taxon>Acanthomorphata</taxon>
        <taxon>Gobiaria</taxon>
        <taxon>Gobiiformes</taxon>
        <taxon>Gobioidei</taxon>
        <taxon>Gobiidae</taxon>
        <taxon>Gobiinae</taxon>
        <taxon>Knipowitschia</taxon>
    </lineage>
</organism>
<evidence type="ECO:0000256" key="1">
    <source>
        <dbReference type="PROSITE-ProRule" id="PRU10141"/>
    </source>
</evidence>
<name>A0AAV2J6A8_KNICA</name>
<keyword evidence="1" id="KW-0547">Nucleotide-binding</keyword>
<feature type="compositionally biased region" description="Low complexity" evidence="2">
    <location>
        <begin position="16"/>
        <end position="35"/>
    </location>
</feature>
<dbReference type="Gene3D" id="3.30.200.20">
    <property type="entry name" value="Phosphorylase Kinase, domain 1"/>
    <property type="match status" value="1"/>
</dbReference>
<dbReference type="Proteomes" id="UP001497482">
    <property type="component" value="Chromosome 11"/>
</dbReference>
<dbReference type="EMBL" id="OZ035833">
    <property type="protein sequence ID" value="CAL1572957.1"/>
    <property type="molecule type" value="Genomic_DNA"/>
</dbReference>